<dbReference type="SUPFAM" id="SSF50249">
    <property type="entry name" value="Nucleic acid-binding proteins"/>
    <property type="match status" value="1"/>
</dbReference>
<dbReference type="GO" id="GO:0070041">
    <property type="term" value="F:rRNA (uridine-C5-)-methyltransferase activity"/>
    <property type="evidence" value="ECO:0007669"/>
    <property type="project" value="TreeGrafter"/>
</dbReference>
<gene>
    <name evidence="7" type="ORF">FC91_GL000085</name>
</gene>
<dbReference type="FunFam" id="2.40.50.1070:FF:000003">
    <property type="entry name" value="23S rRNA (Uracil-5-)-methyltransferase RumA"/>
    <property type="match status" value="1"/>
</dbReference>
<dbReference type="NCBIfam" id="TIGR00479">
    <property type="entry name" value="rumA"/>
    <property type="match status" value="1"/>
</dbReference>
<evidence type="ECO:0000256" key="1">
    <source>
        <dbReference type="ARBA" id="ARBA00022603"/>
    </source>
</evidence>
<feature type="binding site" evidence="4">
    <location>
        <position position="321"/>
    </location>
    <ligand>
        <name>S-adenosyl-L-methionine</name>
        <dbReference type="ChEBI" id="CHEBI:59789"/>
    </ligand>
</feature>
<proteinExistence type="inferred from homology"/>
<feature type="active site" description="Nucleophile" evidence="4">
    <location>
        <position position="417"/>
    </location>
</feature>
<dbReference type="Pfam" id="PF05958">
    <property type="entry name" value="tRNA_U5-meth_tr"/>
    <property type="match status" value="1"/>
</dbReference>
<dbReference type="SUPFAM" id="SSF53335">
    <property type="entry name" value="S-adenosyl-L-methionine-dependent methyltransferases"/>
    <property type="match status" value="1"/>
</dbReference>
<evidence type="ECO:0000313" key="8">
    <source>
        <dbReference type="Proteomes" id="UP000050949"/>
    </source>
</evidence>
<dbReference type="InterPro" id="IPR030391">
    <property type="entry name" value="MeTrfase_TrmA_CS"/>
</dbReference>
<comment type="caution">
    <text evidence="7">The sequence shown here is derived from an EMBL/GenBank/DDBJ whole genome shotgun (WGS) entry which is preliminary data.</text>
</comment>
<evidence type="ECO:0000256" key="5">
    <source>
        <dbReference type="PROSITE-ProRule" id="PRU10015"/>
    </source>
</evidence>
<reference evidence="7 8" key="1">
    <citation type="journal article" date="2015" name="Genome Announc.">
        <title>Expanding the biotechnology potential of lactobacilli through comparative genomics of 213 strains and associated genera.</title>
        <authorList>
            <person name="Sun Z."/>
            <person name="Harris H.M."/>
            <person name="McCann A."/>
            <person name="Guo C."/>
            <person name="Argimon S."/>
            <person name="Zhang W."/>
            <person name="Yang X."/>
            <person name="Jeffery I.B."/>
            <person name="Cooney J.C."/>
            <person name="Kagawa T.F."/>
            <person name="Liu W."/>
            <person name="Song Y."/>
            <person name="Salvetti E."/>
            <person name="Wrobel A."/>
            <person name="Rasinkangas P."/>
            <person name="Parkhill J."/>
            <person name="Rea M.C."/>
            <person name="O'Sullivan O."/>
            <person name="Ritari J."/>
            <person name="Douillard F.P."/>
            <person name="Paul Ross R."/>
            <person name="Yang R."/>
            <person name="Briner A.E."/>
            <person name="Felis G.E."/>
            <person name="de Vos W.M."/>
            <person name="Barrangou R."/>
            <person name="Klaenhammer T.R."/>
            <person name="Caufield P.W."/>
            <person name="Cui Y."/>
            <person name="Zhang H."/>
            <person name="O'Toole P.W."/>
        </authorList>
    </citation>
    <scope>NUCLEOTIDE SEQUENCE [LARGE SCALE GENOMIC DNA]</scope>
    <source>
        <strain evidence="7 8">DSM 16991</strain>
    </source>
</reference>
<dbReference type="GO" id="GO:0070475">
    <property type="term" value="P:rRNA base methylation"/>
    <property type="evidence" value="ECO:0007669"/>
    <property type="project" value="TreeGrafter"/>
</dbReference>
<dbReference type="InterPro" id="IPR030390">
    <property type="entry name" value="MeTrfase_TrmA_AS"/>
</dbReference>
<dbReference type="PANTHER" id="PTHR11061:SF30">
    <property type="entry name" value="TRNA (URACIL(54)-C(5))-METHYLTRANSFERASE"/>
    <property type="match status" value="1"/>
</dbReference>
<dbReference type="Gene3D" id="3.40.50.150">
    <property type="entry name" value="Vaccinia Virus protein VP39"/>
    <property type="match status" value="1"/>
</dbReference>
<dbReference type="PROSITE" id="PS51687">
    <property type="entry name" value="SAM_MT_RNA_M5U"/>
    <property type="match status" value="1"/>
</dbReference>
<keyword evidence="2 4" id="KW-0808">Transferase</keyword>
<dbReference type="PROSITE" id="PS50926">
    <property type="entry name" value="TRAM"/>
    <property type="match status" value="1"/>
</dbReference>
<evidence type="ECO:0000313" key="7">
    <source>
        <dbReference type="EMBL" id="KRM26257.1"/>
    </source>
</evidence>
<dbReference type="InterPro" id="IPR010280">
    <property type="entry name" value="U5_MeTrfase_fam"/>
</dbReference>
<dbReference type="EMBL" id="AZFW01000079">
    <property type="protein sequence ID" value="KRM26257.1"/>
    <property type="molecule type" value="Genomic_DNA"/>
</dbReference>
<protein>
    <submittedName>
        <fullName evidence="7">tRNA (Uracil-5-)-methyltransferase</fullName>
    </submittedName>
</protein>
<feature type="domain" description="TRAM" evidence="6">
    <location>
        <begin position="13"/>
        <end position="71"/>
    </location>
</feature>
<dbReference type="CDD" id="cd02440">
    <property type="entry name" value="AdoMet_MTases"/>
    <property type="match status" value="1"/>
</dbReference>
<organism evidence="7 8">
    <name type="scientific">Schleiferilactobacillus harbinensis DSM 16991</name>
    <dbReference type="NCBI Taxonomy" id="1122147"/>
    <lineage>
        <taxon>Bacteria</taxon>
        <taxon>Bacillati</taxon>
        <taxon>Bacillota</taxon>
        <taxon>Bacilli</taxon>
        <taxon>Lactobacillales</taxon>
        <taxon>Lactobacillaceae</taxon>
        <taxon>Schleiferilactobacillus</taxon>
    </lineage>
</organism>
<dbReference type="AlphaFoldDB" id="A0A0R1X8Q2"/>
<dbReference type="Gene3D" id="2.40.50.1070">
    <property type="match status" value="1"/>
</dbReference>
<keyword evidence="1 4" id="KW-0489">Methyltransferase</keyword>
<dbReference type="Gene3D" id="2.40.50.140">
    <property type="entry name" value="Nucleic acid-binding proteins"/>
    <property type="match status" value="1"/>
</dbReference>
<feature type="binding site" evidence="4">
    <location>
        <position position="390"/>
    </location>
    <ligand>
        <name>S-adenosyl-L-methionine</name>
        <dbReference type="ChEBI" id="CHEBI:59789"/>
    </ligand>
</feature>
<name>A0A0R1X8Q2_9LACO</name>
<dbReference type="Pfam" id="PF01938">
    <property type="entry name" value="TRAM"/>
    <property type="match status" value="1"/>
</dbReference>
<dbReference type="PATRIC" id="fig|1122147.4.peg.87"/>
<feature type="binding site" evidence="4">
    <location>
        <position position="292"/>
    </location>
    <ligand>
        <name>S-adenosyl-L-methionine</name>
        <dbReference type="ChEBI" id="CHEBI:59789"/>
    </ligand>
</feature>
<dbReference type="InterPro" id="IPR012340">
    <property type="entry name" value="NA-bd_OB-fold"/>
</dbReference>
<dbReference type="PROSITE" id="PS01231">
    <property type="entry name" value="TRMA_2"/>
    <property type="match status" value="1"/>
</dbReference>
<sequence>MKKGTSMAKFTVPVRQGQELTTTVQDLTYEGMGVVKVDNYPLFVDNALPGEEVTVLVTRTNKQYGFARVTKRLTTSPDRVAGEFADYLQTGIAPLAHLKYSAQLQFKQDQVKHLFAAQHLDIPVLPTLPSPQQTGYRNKAQIPVQMINGTLTTGFFRKRSHHLVPLTDFFIQDPRIDEIIVTVRDILRDLDVTAYDERTRRGLLRHIMVRRGHTTGEVMIVLVVTRIVPMLKQAAQLIEKAVPDLTTLVWNVNAANTNVILSGDNQIISGPGYIEDTIGERRFKISPQSFFQINAAQTPRLYAIAQKLAEFTRHETVIDAYAGIGTIGLTIAPQVDHVYGMEVVPEAVADAEANKALNRIDNADYMVGTAEDVLPRWQQQGITADVLIVDPPRKGLAESFITTVGAMKIPRVIYVSCNPATLARDLVRFQALGYQATSPTQVVDMFPQTPHIESVTRLDLR</sequence>
<evidence type="ECO:0000256" key="2">
    <source>
        <dbReference type="ARBA" id="ARBA00022679"/>
    </source>
</evidence>
<dbReference type="PANTHER" id="PTHR11061">
    <property type="entry name" value="RNA M5U METHYLTRANSFERASE"/>
    <property type="match status" value="1"/>
</dbReference>
<evidence type="ECO:0000259" key="6">
    <source>
        <dbReference type="PROSITE" id="PS50926"/>
    </source>
</evidence>
<dbReference type="eggNOG" id="COG2265">
    <property type="taxonomic scope" value="Bacteria"/>
</dbReference>
<dbReference type="Proteomes" id="UP000050949">
    <property type="component" value="Unassembled WGS sequence"/>
</dbReference>
<keyword evidence="3 4" id="KW-0949">S-adenosyl-L-methionine</keyword>
<accession>A0A0R1X8Q2</accession>
<feature type="active site" evidence="5">
    <location>
        <position position="417"/>
    </location>
</feature>
<dbReference type="PROSITE" id="PS01230">
    <property type="entry name" value="TRMA_1"/>
    <property type="match status" value="1"/>
</dbReference>
<dbReference type="InterPro" id="IPR002792">
    <property type="entry name" value="TRAM_dom"/>
</dbReference>
<dbReference type="InterPro" id="IPR029063">
    <property type="entry name" value="SAM-dependent_MTases_sf"/>
</dbReference>
<evidence type="ECO:0000256" key="4">
    <source>
        <dbReference type="PROSITE-ProRule" id="PRU01024"/>
    </source>
</evidence>
<comment type="similarity">
    <text evidence="4">Belongs to the class I-like SAM-binding methyltransferase superfamily. RNA M5U methyltransferase family.</text>
</comment>
<evidence type="ECO:0000256" key="3">
    <source>
        <dbReference type="ARBA" id="ARBA00022691"/>
    </source>
</evidence>
<feature type="binding site" evidence="4">
    <location>
        <position position="342"/>
    </location>
    <ligand>
        <name>S-adenosyl-L-methionine</name>
        <dbReference type="ChEBI" id="CHEBI:59789"/>
    </ligand>
</feature>
<dbReference type="FunFam" id="3.40.50.150:FF:000009">
    <property type="entry name" value="23S rRNA (Uracil(1939)-C(5))-methyltransferase RlmD"/>
    <property type="match status" value="1"/>
</dbReference>